<dbReference type="EMBL" id="JAVREQ010000020">
    <property type="protein sequence ID" value="MDT0381254.1"/>
    <property type="molecule type" value="Genomic_DNA"/>
</dbReference>
<gene>
    <name evidence="1" type="ORF">RM572_21075</name>
</gene>
<dbReference type="RefSeq" id="WP_311674929.1">
    <property type="nucleotide sequence ID" value="NZ_JAVREQ010000020.1"/>
</dbReference>
<evidence type="ECO:0000313" key="1">
    <source>
        <dbReference type="EMBL" id="MDT0381254.1"/>
    </source>
</evidence>
<protein>
    <submittedName>
        <fullName evidence="1">Uncharacterized protein</fullName>
    </submittedName>
</protein>
<accession>A0ABU2NW88</accession>
<name>A0ABU2NW88_9ACTN</name>
<sequence length="293" mass="31450">MSHTRSRRRRRHQALRTETPSTVAVLTTETDFTAMRGYRSFAFDDYAAYLQHVQALLRHLSGQGLHTRVAPFDPDRFAAYCLRDGLDPDAPVSRTRYTAEIAGTGLTVPYDGQPCHDLLPLLRAWRARDAVWDEADRVLDTLGGGEAPLHTAAEALDALLTALGAGTHHLVCSVDGPRAPLLAVLHTDTAADGTWELAESDVLLFCSVLAAGLATGSPGGLVTRTTPPACRGDRPRETVRGWCLHRGWLAPLTEAQVFSAYCTHAETGEPVPPEPGVTYAAGVPLSRTAPGGA</sequence>
<reference evidence="2" key="1">
    <citation type="submission" date="2023-07" db="EMBL/GenBank/DDBJ databases">
        <title>30 novel species of actinomycetes from the DSMZ collection.</title>
        <authorList>
            <person name="Nouioui I."/>
        </authorList>
    </citation>
    <scope>NUCLEOTIDE SEQUENCE [LARGE SCALE GENOMIC DNA]</scope>
    <source>
        <strain evidence="2">DSM 42041</strain>
    </source>
</reference>
<evidence type="ECO:0000313" key="2">
    <source>
        <dbReference type="Proteomes" id="UP001183414"/>
    </source>
</evidence>
<comment type="caution">
    <text evidence="1">The sequence shown here is derived from an EMBL/GenBank/DDBJ whole genome shotgun (WGS) entry which is preliminary data.</text>
</comment>
<organism evidence="1 2">
    <name type="scientific">Streptomyces hazeniae</name>
    <dbReference type="NCBI Taxonomy" id="3075538"/>
    <lineage>
        <taxon>Bacteria</taxon>
        <taxon>Bacillati</taxon>
        <taxon>Actinomycetota</taxon>
        <taxon>Actinomycetes</taxon>
        <taxon>Kitasatosporales</taxon>
        <taxon>Streptomycetaceae</taxon>
        <taxon>Streptomyces</taxon>
    </lineage>
</organism>
<proteinExistence type="predicted"/>
<dbReference type="Proteomes" id="UP001183414">
    <property type="component" value="Unassembled WGS sequence"/>
</dbReference>
<keyword evidence="2" id="KW-1185">Reference proteome</keyword>